<evidence type="ECO:0008006" key="3">
    <source>
        <dbReference type="Google" id="ProtNLM"/>
    </source>
</evidence>
<protein>
    <recommendedName>
        <fullName evidence="3">Methyltransferase domain-containing protein</fullName>
    </recommendedName>
</protein>
<dbReference type="InterPro" id="IPR029063">
    <property type="entry name" value="SAM-dependent_MTases_sf"/>
</dbReference>
<gene>
    <name evidence="1" type="ORF">SAMN04488514_102532</name>
</gene>
<evidence type="ECO:0000313" key="2">
    <source>
        <dbReference type="Proteomes" id="UP000199440"/>
    </source>
</evidence>
<dbReference type="Proteomes" id="UP000199440">
    <property type="component" value="Unassembled WGS sequence"/>
</dbReference>
<organism evidence="1 2">
    <name type="scientific">Kriegella aquimaris</name>
    <dbReference type="NCBI Taxonomy" id="192904"/>
    <lineage>
        <taxon>Bacteria</taxon>
        <taxon>Pseudomonadati</taxon>
        <taxon>Bacteroidota</taxon>
        <taxon>Flavobacteriia</taxon>
        <taxon>Flavobacteriales</taxon>
        <taxon>Flavobacteriaceae</taxon>
        <taxon>Kriegella</taxon>
    </lineage>
</organism>
<dbReference type="AlphaFoldDB" id="A0A1G9MIH0"/>
<reference evidence="2" key="1">
    <citation type="submission" date="2016-10" db="EMBL/GenBank/DDBJ databases">
        <authorList>
            <person name="Varghese N."/>
            <person name="Submissions S."/>
        </authorList>
    </citation>
    <scope>NUCLEOTIDE SEQUENCE [LARGE SCALE GENOMIC DNA]</scope>
    <source>
        <strain evidence="2">DSM 19886</strain>
    </source>
</reference>
<name>A0A1G9MIH0_9FLAO</name>
<sequence length="220" mass="25424">MPENNMEQKENTVKEVMSLIYKENLWGGKNEPFYSGSGSHKQKIVKPYVRSITKWLASFDEKLVVCDLGCGDFNVGRQLVPFSKRYVGIDVVDALIKRNKTIFNEDKLTFHCLDIIQDELPEGDCAIVRQVLQHLSNEEILTLMPKLRKYRFLVVTEHLPFSQFIPNINKSTDYDIRLGKKSGVVLTEAPFYLNPIKEEKLVTIGFRQRSQISTTVYQNF</sequence>
<evidence type="ECO:0000313" key="1">
    <source>
        <dbReference type="EMBL" id="SDL73801.1"/>
    </source>
</evidence>
<proteinExistence type="predicted"/>
<dbReference type="SUPFAM" id="SSF53335">
    <property type="entry name" value="S-adenosyl-L-methionine-dependent methyltransferases"/>
    <property type="match status" value="1"/>
</dbReference>
<dbReference type="STRING" id="192904.SAMN04488514_102532"/>
<keyword evidence="2" id="KW-1185">Reference proteome</keyword>
<dbReference type="Gene3D" id="3.40.50.150">
    <property type="entry name" value="Vaccinia Virus protein VP39"/>
    <property type="match status" value="1"/>
</dbReference>
<dbReference type="RefSeq" id="WP_245731324.1">
    <property type="nucleotide sequence ID" value="NZ_FNGV01000002.1"/>
</dbReference>
<dbReference type="EMBL" id="FNGV01000002">
    <property type="protein sequence ID" value="SDL73801.1"/>
    <property type="molecule type" value="Genomic_DNA"/>
</dbReference>
<accession>A0A1G9MIH0</accession>